<organism evidence="1 2">
    <name type="scientific">Beta vulgaris subsp. vulgaris</name>
    <name type="common">Beet</name>
    <dbReference type="NCBI Taxonomy" id="3555"/>
    <lineage>
        <taxon>Eukaryota</taxon>
        <taxon>Viridiplantae</taxon>
        <taxon>Streptophyta</taxon>
        <taxon>Embryophyta</taxon>
        <taxon>Tracheophyta</taxon>
        <taxon>Spermatophyta</taxon>
        <taxon>Magnoliopsida</taxon>
        <taxon>eudicotyledons</taxon>
        <taxon>Gunneridae</taxon>
        <taxon>Pentapetalae</taxon>
        <taxon>Caryophyllales</taxon>
        <taxon>Chenopodiaceae</taxon>
        <taxon>Betoideae</taxon>
        <taxon>Beta</taxon>
    </lineage>
</organism>
<evidence type="ECO:0000313" key="2">
    <source>
        <dbReference type="Proteomes" id="UP000035740"/>
    </source>
</evidence>
<reference evidence="1 2" key="1">
    <citation type="journal article" date="2014" name="Nature">
        <title>The genome of the recently domesticated crop plant sugar beet (Beta vulgaris).</title>
        <authorList>
            <person name="Dohm J.C."/>
            <person name="Minoche A.E."/>
            <person name="Holtgrawe D."/>
            <person name="Capella-Gutierrez S."/>
            <person name="Zakrzewski F."/>
            <person name="Tafer H."/>
            <person name="Rupp O."/>
            <person name="Sorensen T.R."/>
            <person name="Stracke R."/>
            <person name="Reinhardt R."/>
            <person name="Goesmann A."/>
            <person name="Kraft T."/>
            <person name="Schulz B."/>
            <person name="Stadler P.F."/>
            <person name="Schmidt T."/>
            <person name="Gabaldon T."/>
            <person name="Lehrach H."/>
            <person name="Weisshaar B."/>
            <person name="Himmelbauer H."/>
        </authorList>
    </citation>
    <scope>NUCLEOTIDE SEQUENCE [LARGE SCALE GENOMIC DNA]</scope>
    <source>
        <tissue evidence="1">Taproot</tissue>
    </source>
</reference>
<dbReference type="EMBL" id="KQ090368">
    <property type="protein sequence ID" value="KMS96595.1"/>
    <property type="molecule type" value="Genomic_DNA"/>
</dbReference>
<name>A0A0J8E0H2_BETVV</name>
<keyword evidence="2" id="KW-1185">Reference proteome</keyword>
<accession>A0A0J8E0H2</accession>
<dbReference type="AlphaFoldDB" id="A0A0J8E0H2"/>
<evidence type="ECO:0000313" key="1">
    <source>
        <dbReference type="EMBL" id="KMS96595.1"/>
    </source>
</evidence>
<proteinExistence type="predicted"/>
<dbReference type="Proteomes" id="UP000035740">
    <property type="component" value="Unassembled WGS sequence"/>
</dbReference>
<dbReference type="Gramene" id="KMS96595">
    <property type="protein sequence ID" value="KMS96595"/>
    <property type="gene ID" value="BVRB_8g201650"/>
</dbReference>
<protein>
    <submittedName>
        <fullName evidence="1">Uncharacterized protein</fullName>
    </submittedName>
</protein>
<gene>
    <name evidence="1" type="ORF">BVRB_8g201650</name>
</gene>
<sequence length="57" mass="6758">MEKKDISSSHSYEKNTTFRFLYQGDNESFLITDARMMRVVGRRCEPWFLSTACCKEL</sequence>